<feature type="region of interest" description="Disordered" evidence="3">
    <location>
        <begin position="459"/>
        <end position="495"/>
    </location>
</feature>
<feature type="compositionally biased region" description="Polar residues" evidence="3">
    <location>
        <begin position="371"/>
        <end position="382"/>
    </location>
</feature>
<evidence type="ECO:0000256" key="1">
    <source>
        <dbReference type="ARBA" id="ARBA00006993"/>
    </source>
</evidence>
<organism evidence="4 5">
    <name type="scientific">Panicum miliaceum</name>
    <name type="common">Proso millet</name>
    <name type="synonym">Broomcorn millet</name>
    <dbReference type="NCBI Taxonomy" id="4540"/>
    <lineage>
        <taxon>Eukaryota</taxon>
        <taxon>Viridiplantae</taxon>
        <taxon>Streptophyta</taxon>
        <taxon>Embryophyta</taxon>
        <taxon>Tracheophyta</taxon>
        <taxon>Spermatophyta</taxon>
        <taxon>Magnoliopsida</taxon>
        <taxon>Liliopsida</taxon>
        <taxon>Poales</taxon>
        <taxon>Poaceae</taxon>
        <taxon>PACMAD clade</taxon>
        <taxon>Panicoideae</taxon>
        <taxon>Panicodae</taxon>
        <taxon>Paniceae</taxon>
        <taxon>Panicinae</taxon>
        <taxon>Panicum</taxon>
        <taxon>Panicum sect. Panicum</taxon>
    </lineage>
</organism>
<feature type="region of interest" description="Disordered" evidence="3">
    <location>
        <begin position="922"/>
        <end position="983"/>
    </location>
</feature>
<dbReference type="PANTHER" id="PTHR12902">
    <property type="entry name" value="WASP-1"/>
    <property type="match status" value="1"/>
</dbReference>
<dbReference type="GO" id="GO:0034237">
    <property type="term" value="F:protein kinase A regulatory subunit binding"/>
    <property type="evidence" value="ECO:0007669"/>
    <property type="project" value="TreeGrafter"/>
</dbReference>
<dbReference type="OrthoDB" id="1929108at2759"/>
<keyword evidence="2" id="KW-0206">Cytoskeleton</keyword>
<gene>
    <name evidence="4" type="ORF">C2845_PM01G12280</name>
</gene>
<dbReference type="GO" id="GO:0005856">
    <property type="term" value="C:cytoskeleton"/>
    <property type="evidence" value="ECO:0007669"/>
    <property type="project" value="UniProtKB-SubCell"/>
</dbReference>
<dbReference type="EMBL" id="PQIB02000001">
    <property type="protein sequence ID" value="RLN39371.1"/>
    <property type="molecule type" value="Genomic_DNA"/>
</dbReference>
<feature type="compositionally biased region" description="Basic and acidic residues" evidence="3">
    <location>
        <begin position="1166"/>
        <end position="1179"/>
    </location>
</feature>
<dbReference type="Proteomes" id="UP000275267">
    <property type="component" value="Unassembled WGS sequence"/>
</dbReference>
<accession>A0A3L6TIV0</accession>
<feature type="compositionally biased region" description="Polar residues" evidence="3">
    <location>
        <begin position="942"/>
        <end position="954"/>
    </location>
</feature>
<protein>
    <recommendedName>
        <fullName evidence="2">Protein SCAR</fullName>
    </recommendedName>
    <alternativeName>
        <fullName evidence="2">Protein WAVE</fullName>
    </alternativeName>
</protein>
<comment type="similarity">
    <text evidence="1 2">Belongs to the SCAR/WAVE family.</text>
</comment>
<dbReference type="PANTHER" id="PTHR12902:SF10">
    <property type="entry name" value="PROTEIN SCAR"/>
    <property type="match status" value="1"/>
</dbReference>
<name>A0A3L6TIV0_PANMI</name>
<reference evidence="5" key="1">
    <citation type="journal article" date="2019" name="Nat. Commun.">
        <title>The genome of broomcorn millet.</title>
        <authorList>
            <person name="Zou C."/>
            <person name="Miki D."/>
            <person name="Li D."/>
            <person name="Tang Q."/>
            <person name="Xiao L."/>
            <person name="Rajput S."/>
            <person name="Deng P."/>
            <person name="Jia W."/>
            <person name="Huang R."/>
            <person name="Zhang M."/>
            <person name="Sun Y."/>
            <person name="Hu J."/>
            <person name="Fu X."/>
            <person name="Schnable P.S."/>
            <person name="Li F."/>
            <person name="Zhang H."/>
            <person name="Feng B."/>
            <person name="Zhu X."/>
            <person name="Liu R."/>
            <person name="Schnable J.C."/>
            <person name="Zhu J.-K."/>
            <person name="Zhang H."/>
        </authorList>
    </citation>
    <scope>NUCLEOTIDE SEQUENCE [LARGE SCALE GENOMIC DNA]</scope>
</reference>
<feature type="region of interest" description="Disordered" evidence="3">
    <location>
        <begin position="593"/>
        <end position="641"/>
    </location>
</feature>
<evidence type="ECO:0000256" key="3">
    <source>
        <dbReference type="SAM" id="MobiDB-lite"/>
    </source>
</evidence>
<dbReference type="InterPro" id="IPR028288">
    <property type="entry name" value="SCAR/WAVE_fam"/>
</dbReference>
<evidence type="ECO:0000313" key="4">
    <source>
        <dbReference type="EMBL" id="RLN39371.1"/>
    </source>
</evidence>
<feature type="compositionally biased region" description="Basic and acidic residues" evidence="3">
    <location>
        <begin position="687"/>
        <end position="697"/>
    </location>
</feature>
<evidence type="ECO:0000256" key="2">
    <source>
        <dbReference type="RuleBase" id="RU367034"/>
    </source>
</evidence>
<dbReference type="Gene3D" id="1.20.5.340">
    <property type="match status" value="1"/>
</dbReference>
<keyword evidence="2" id="KW-0009">Actin-binding</keyword>
<feature type="region of interest" description="Disordered" evidence="3">
    <location>
        <begin position="1138"/>
        <end position="1202"/>
    </location>
</feature>
<feature type="region of interest" description="Disordered" evidence="3">
    <location>
        <begin position="346"/>
        <end position="446"/>
    </location>
</feature>
<dbReference type="GO" id="GO:0003779">
    <property type="term" value="F:actin binding"/>
    <property type="evidence" value="ECO:0007669"/>
    <property type="project" value="UniProtKB-UniRule"/>
</dbReference>
<feature type="compositionally biased region" description="Basic and acidic residues" evidence="3">
    <location>
        <begin position="418"/>
        <end position="446"/>
    </location>
</feature>
<comment type="function">
    <text evidence="2">Involved in regulation of actin and microtubule organization. Part of a WAVE complex that activates the Arp2/3 complex.</text>
</comment>
<comment type="caution">
    <text evidence="4">The sequence shown here is derived from an EMBL/GenBank/DDBJ whole genome shotgun (WGS) entry which is preliminary data.</text>
</comment>
<feature type="compositionally biased region" description="Polar residues" evidence="3">
    <location>
        <begin position="468"/>
        <end position="486"/>
    </location>
</feature>
<dbReference type="GO" id="GO:2000601">
    <property type="term" value="P:positive regulation of Arp2/3 complex-mediated actin nucleation"/>
    <property type="evidence" value="ECO:0007669"/>
    <property type="project" value="TreeGrafter"/>
</dbReference>
<dbReference type="Gene3D" id="6.10.280.150">
    <property type="match status" value="1"/>
</dbReference>
<keyword evidence="5" id="KW-1185">Reference proteome</keyword>
<feature type="compositionally biased region" description="Basic and acidic residues" evidence="3">
    <location>
        <begin position="350"/>
        <end position="370"/>
    </location>
</feature>
<dbReference type="STRING" id="4540.A0A3L6TIV0"/>
<keyword evidence="2" id="KW-0963">Cytoplasm</keyword>
<feature type="region of interest" description="Disordered" evidence="3">
    <location>
        <begin position="687"/>
        <end position="718"/>
    </location>
</feature>
<feature type="compositionally biased region" description="Basic and acidic residues" evidence="3">
    <location>
        <begin position="969"/>
        <end position="983"/>
    </location>
</feature>
<dbReference type="GO" id="GO:0071933">
    <property type="term" value="F:Arp2/3 complex binding"/>
    <property type="evidence" value="ECO:0007669"/>
    <property type="project" value="TreeGrafter"/>
</dbReference>
<comment type="subcellular location">
    <subcellularLocation>
        <location evidence="2">Cytoplasm</location>
        <location evidence="2">Cytoskeleton</location>
    </subcellularLocation>
</comment>
<proteinExistence type="inferred from homology"/>
<feature type="compositionally biased region" description="Basic and acidic residues" evidence="3">
    <location>
        <begin position="593"/>
        <end position="624"/>
    </location>
</feature>
<dbReference type="GO" id="GO:0030036">
    <property type="term" value="P:actin cytoskeleton organization"/>
    <property type="evidence" value="ECO:0007669"/>
    <property type="project" value="UniProtKB-UniRule"/>
</dbReference>
<sequence>MPLLRHTVGNEYALGGRDLYCTADQHDPEAVLDGVAMAGLVGVLRQLGDLAEFAAQVFHGLYDEVMSTSARGHGLMLRVQQLEAELPLLEKESCQRDYLYIASNRGVDWHSNPRVEHGVVTRGDMPRFIMASIKQCRGPPKLFMLDKYDIGGEGACLKRYTDPSFFKTDSACSTLLQEGIQSERRPLKAMEIRPNLQNGEIFRSPNAADTDSKLEAGLSGEAMEEIPTNRRRLKYRRRNGSVFQSFSLHMQNLYEKASSEEKPPALDQSEVRISGIDSPHSNTEERDIMVDTSISMDKVNATIRKNKPISEEALSRSSDARSAGSSKGYNSEVDIYVDALTTMDSEVETDSEHRDNGHHAFARMDSDKTCSDAQNARLSRSSSFEKKDWSDVASGNRDMSNQHEEEAIVSTPQIKPAVGEHERTSSLEELFEREKPASWDHERSSSLEELLTGDFHASESGVREQATEETGCNGSVTNAASNGTQDITKKSKEAKENSSISTISFKKIASKRSKYVGGMELIASKVGILPRKLSKKHDPFSDSLRTMAKQLLELKYDGTQDSDLYDFEANGEGCDVKYLEMYDSPLEIKESAAHKIPSDSPHDDVDSRRCQQEELNHESEHDVPPTDSPHNSVPDDGNVFQDSNIVSLTGIITSPSFQEEEGCASTAPDEHSSTGVLNHILEHAQEKFEEHPDREVTEDTDNDVISENASDTGDDLKEAGTYTELMNVEEVEESNKSDAYVLDDETAEYIEEPAISDDEDDTVACKVTDSYIPEVEHMTLSETLTDTVVSKVVTESEIDREDAMPDDKQYYLHPESTFGQDAVLSSSDIVVQNGQGLLHSSFTVAVTPELTVNTEENHELHPVVHQETPNFCNSRTEAFGDPPAPDARDIPPPIISSFDWMLNGAMQQSLNVLPAQLTYGSAQENGSSEDAPPLPPLPPVQWRTNKLQIGSSPLSAKIGRPPRPKPPIKHQESEGNSSLDKRNENAEILQENSLRMGSSSQNEMLQAMVPDDHDTNQLLNRDSQENHCQEGDKEYDVEVSNLLSSSESECVAEVAPVRSENPHTSQLHELIVIPEEAWSDFGNIKFIPEQEGKHQLSNGVYDCSGLYTAGLSAQKTKDKHDTVIDYKVEEFSAAGGNKVADSGEIKSNGVPKQDNVLNPDLTAQQEKGKHGDSDDKARDFSSALEEELAKSPTHPVPKPPRYPLLPVTSHDRSMLRKAPALVQPSSKLSDEKNTILEEIKNKSFNLKPVLAKRPSVMGGPRTNLQVVAIIERAHAIRQAVADDDDEDSWSDE</sequence>
<evidence type="ECO:0000313" key="5">
    <source>
        <dbReference type="Proteomes" id="UP000275267"/>
    </source>
</evidence>